<dbReference type="Gene3D" id="3.20.20.300">
    <property type="entry name" value="Glycoside hydrolase, family 3, N-terminal domain"/>
    <property type="match status" value="1"/>
</dbReference>
<evidence type="ECO:0000256" key="1">
    <source>
        <dbReference type="ARBA" id="ARBA00022801"/>
    </source>
</evidence>
<dbReference type="InterPro" id="IPR026891">
    <property type="entry name" value="Fn3-like"/>
</dbReference>
<dbReference type="InterPro" id="IPR036881">
    <property type="entry name" value="Glyco_hydro_3_C_sf"/>
</dbReference>
<dbReference type="Proteomes" id="UP001500751">
    <property type="component" value="Unassembled WGS sequence"/>
</dbReference>
<dbReference type="SUPFAM" id="SSF52279">
    <property type="entry name" value="Beta-D-glucan exohydrolase, C-terminal domain"/>
    <property type="match status" value="1"/>
</dbReference>
<sequence>MTAVDISIGGVWRDPQAPVAERIRDLMARMTVEEKAAQLYALWVGIDSAEGTVAPFQHELAGLPAEWETLIATGVGQLTRVYGTAPVDPVEGARGLAAVQRQIMAAGRFGIPAQVHEECLTGLAAWRASAFPSPLCWGASFDPDLVRELGARIGATMRRLGAHQGLAPVLDVARDPRWGRTEETIGEDPYLVGTIGSAYVAGLESAGVVATLKHFAGYSASRAGRNMAPVSMGPRELADVILPPFEMALRAGARSVMNAYTDTDGVPAADDPALLTDLLRGRLGFGGTVVADYFSISFLETQHGVAADAGQAAGKALTAGIDVELPSAACYRAPLIEAVRSGAVDVALVDRALERVLRQKFELGLLDPGWSPEAPILRESAPELDDVSARELAGRLARRSIVLLANDGTLPLAPGRRIAVIGPRADDPGAMLGCYSFPRHVGVNHPDLPMGVEIPTLLEALADFDVRYQQGCPVLGGDDEGIEAAVRAAAEADVAVVALGDEAGLFGAGTSGEGCDAADLRLPGRQEELLEAVLGTGTPVVLVLLVGRPYELSRQIDRLAAVVCGFFPGEEGGSALADVLSGKANPAGRLPVSFPAAGASQPSTYLAPPLGARNQSSSVDPTALFPFGHGLSYAAATWGEAEAAGELAGGLAGESAGEWPTDGVCRLTVPLRNDTDRATSEVVQVYLHDPVAEVVRPVRRLIAASRVDLEPGESRTVRLALHADLTSFTGRSMTRLVEPGHVELHVGASSTDIRAKLPVTLTGARREVGADRVLSAEVEADQQVPREHLAG</sequence>
<dbReference type="GO" id="GO:0016787">
    <property type="term" value="F:hydrolase activity"/>
    <property type="evidence" value="ECO:0007669"/>
    <property type="project" value="UniProtKB-KW"/>
</dbReference>
<dbReference type="Pfam" id="PF00933">
    <property type="entry name" value="Glyco_hydro_3"/>
    <property type="match status" value="1"/>
</dbReference>
<accession>A0ABN2UB15</accession>
<dbReference type="PANTHER" id="PTHR30620">
    <property type="entry name" value="PERIPLASMIC BETA-GLUCOSIDASE-RELATED"/>
    <property type="match status" value="1"/>
</dbReference>
<dbReference type="InterPro" id="IPR051915">
    <property type="entry name" value="Cellulose_Degrad_GH3"/>
</dbReference>
<dbReference type="PRINTS" id="PR00133">
    <property type="entry name" value="GLHYDRLASE3"/>
</dbReference>
<keyword evidence="1 3" id="KW-0378">Hydrolase</keyword>
<dbReference type="Pfam" id="PF01915">
    <property type="entry name" value="Glyco_hydro_3_C"/>
    <property type="match status" value="1"/>
</dbReference>
<evidence type="ECO:0000313" key="4">
    <source>
        <dbReference type="Proteomes" id="UP001500751"/>
    </source>
</evidence>
<dbReference type="SUPFAM" id="SSF51445">
    <property type="entry name" value="(Trans)glycosidases"/>
    <property type="match status" value="1"/>
</dbReference>
<gene>
    <name evidence="3" type="ORF">GCM10009839_37760</name>
</gene>
<dbReference type="EMBL" id="BAAAQN010000020">
    <property type="protein sequence ID" value="GAA2033753.1"/>
    <property type="molecule type" value="Genomic_DNA"/>
</dbReference>
<dbReference type="Pfam" id="PF14310">
    <property type="entry name" value="Fn3-like"/>
    <property type="match status" value="1"/>
</dbReference>
<dbReference type="Gene3D" id="2.60.40.10">
    <property type="entry name" value="Immunoglobulins"/>
    <property type="match status" value="1"/>
</dbReference>
<keyword evidence="4" id="KW-1185">Reference proteome</keyword>
<evidence type="ECO:0000259" key="2">
    <source>
        <dbReference type="SMART" id="SM01217"/>
    </source>
</evidence>
<dbReference type="InterPro" id="IPR013783">
    <property type="entry name" value="Ig-like_fold"/>
</dbReference>
<dbReference type="PANTHER" id="PTHR30620:SF123">
    <property type="entry name" value="BETA-XYLOSIDASE"/>
    <property type="match status" value="1"/>
</dbReference>
<organism evidence="3 4">
    <name type="scientific">Catenulispora yoronensis</name>
    <dbReference type="NCBI Taxonomy" id="450799"/>
    <lineage>
        <taxon>Bacteria</taxon>
        <taxon>Bacillati</taxon>
        <taxon>Actinomycetota</taxon>
        <taxon>Actinomycetes</taxon>
        <taxon>Catenulisporales</taxon>
        <taxon>Catenulisporaceae</taxon>
        <taxon>Catenulispora</taxon>
    </lineage>
</organism>
<dbReference type="InterPro" id="IPR002772">
    <property type="entry name" value="Glyco_hydro_3_C"/>
</dbReference>
<dbReference type="InterPro" id="IPR036962">
    <property type="entry name" value="Glyco_hydro_3_N_sf"/>
</dbReference>
<name>A0ABN2UB15_9ACTN</name>
<dbReference type="InterPro" id="IPR001764">
    <property type="entry name" value="Glyco_hydro_3_N"/>
</dbReference>
<proteinExistence type="predicted"/>
<protein>
    <submittedName>
        <fullName evidence="3">Glycoside hydrolase family 3 N-terminal domain-containing protein</fullName>
    </submittedName>
</protein>
<dbReference type="Gene3D" id="3.40.50.1700">
    <property type="entry name" value="Glycoside hydrolase family 3 C-terminal domain"/>
    <property type="match status" value="1"/>
</dbReference>
<dbReference type="RefSeq" id="WP_344666935.1">
    <property type="nucleotide sequence ID" value="NZ_BAAAQN010000020.1"/>
</dbReference>
<dbReference type="InterPro" id="IPR017853">
    <property type="entry name" value="GH"/>
</dbReference>
<feature type="domain" description="Fibronectin type III-like" evidence="2">
    <location>
        <begin position="681"/>
        <end position="750"/>
    </location>
</feature>
<comment type="caution">
    <text evidence="3">The sequence shown here is derived from an EMBL/GenBank/DDBJ whole genome shotgun (WGS) entry which is preliminary data.</text>
</comment>
<evidence type="ECO:0000313" key="3">
    <source>
        <dbReference type="EMBL" id="GAA2033753.1"/>
    </source>
</evidence>
<dbReference type="SMART" id="SM01217">
    <property type="entry name" value="Fn3_like"/>
    <property type="match status" value="1"/>
</dbReference>
<reference evidence="3 4" key="1">
    <citation type="journal article" date="2019" name="Int. J. Syst. Evol. Microbiol.">
        <title>The Global Catalogue of Microorganisms (GCM) 10K type strain sequencing project: providing services to taxonomists for standard genome sequencing and annotation.</title>
        <authorList>
            <consortium name="The Broad Institute Genomics Platform"/>
            <consortium name="The Broad Institute Genome Sequencing Center for Infectious Disease"/>
            <person name="Wu L."/>
            <person name="Ma J."/>
        </authorList>
    </citation>
    <scope>NUCLEOTIDE SEQUENCE [LARGE SCALE GENOMIC DNA]</scope>
    <source>
        <strain evidence="3 4">JCM 16014</strain>
    </source>
</reference>